<dbReference type="OrthoDB" id="5685493at2"/>
<gene>
    <name evidence="1" type="ORF">BKK48_02120</name>
</gene>
<dbReference type="Proteomes" id="UP000189437">
    <property type="component" value="Unassembled WGS sequence"/>
</dbReference>
<dbReference type="RefSeq" id="WP_077426559.1">
    <property type="nucleotide sequence ID" value="NZ_MLHH01000004.1"/>
</dbReference>
<accession>A0A1V3IB48</accession>
<name>A0A1V3IB48_9PAST</name>
<reference evidence="1 2" key="1">
    <citation type="submission" date="2016-10" db="EMBL/GenBank/DDBJ databases">
        <title>Rodentibacter gen. nov. and new species.</title>
        <authorList>
            <person name="Christensen H."/>
        </authorList>
    </citation>
    <scope>NUCLEOTIDE SEQUENCE [LARGE SCALE GENOMIC DNA]</scope>
    <source>
        <strain evidence="1 2">Ac69</strain>
    </source>
</reference>
<dbReference type="EMBL" id="MLHH01000004">
    <property type="protein sequence ID" value="OOF37383.1"/>
    <property type="molecule type" value="Genomic_DNA"/>
</dbReference>
<evidence type="ECO:0000313" key="2">
    <source>
        <dbReference type="Proteomes" id="UP000189437"/>
    </source>
</evidence>
<protein>
    <submittedName>
        <fullName evidence="1">Uncharacterized protein</fullName>
    </submittedName>
</protein>
<dbReference type="STRING" id="1908258.BKK48_02120"/>
<dbReference type="AlphaFoldDB" id="A0A1V3IB48"/>
<keyword evidence="2" id="KW-1185">Reference proteome</keyword>
<organism evidence="1 2">
    <name type="scientific">Rodentibacter heidelbergensis</name>
    <dbReference type="NCBI Taxonomy" id="1908258"/>
    <lineage>
        <taxon>Bacteria</taxon>
        <taxon>Pseudomonadati</taxon>
        <taxon>Pseudomonadota</taxon>
        <taxon>Gammaproteobacteria</taxon>
        <taxon>Pasteurellales</taxon>
        <taxon>Pasteurellaceae</taxon>
        <taxon>Rodentibacter</taxon>
    </lineage>
</organism>
<sequence>MPNSCTGKLIQTHEGILIYRSPDKEKRANPSLLLIDELNARFNIPTQPEERDLTDSLAFFGVCYLALIKELNGTPALKWLDNYLCDVYSQNGRYPLEQTLEKYAQFKAQQGGKNGI</sequence>
<comment type="caution">
    <text evidence="1">The sequence shown here is derived from an EMBL/GenBank/DDBJ whole genome shotgun (WGS) entry which is preliminary data.</text>
</comment>
<proteinExistence type="predicted"/>
<evidence type="ECO:0000313" key="1">
    <source>
        <dbReference type="EMBL" id="OOF37383.1"/>
    </source>
</evidence>